<evidence type="ECO:0000256" key="7">
    <source>
        <dbReference type="SAM" id="SignalP"/>
    </source>
</evidence>
<comment type="caution">
    <text evidence="9">The sequence shown here is derived from an EMBL/GenBank/DDBJ whole genome shotgun (WGS) entry which is preliminary data.</text>
</comment>
<dbReference type="InterPro" id="IPR001853">
    <property type="entry name" value="DSBA-like_thioredoxin_dom"/>
</dbReference>
<evidence type="ECO:0000259" key="8">
    <source>
        <dbReference type="Pfam" id="PF01323"/>
    </source>
</evidence>
<evidence type="ECO:0000256" key="5">
    <source>
        <dbReference type="PIRNR" id="PIRNR001488"/>
    </source>
</evidence>
<evidence type="ECO:0000256" key="2">
    <source>
        <dbReference type="ARBA" id="ARBA00022729"/>
    </source>
</evidence>
<evidence type="ECO:0000256" key="4">
    <source>
        <dbReference type="ARBA" id="ARBA00023284"/>
    </source>
</evidence>
<evidence type="ECO:0000256" key="3">
    <source>
        <dbReference type="ARBA" id="ARBA00023157"/>
    </source>
</evidence>
<dbReference type="InterPro" id="IPR023205">
    <property type="entry name" value="DsbA/DsbL"/>
</dbReference>
<dbReference type="AlphaFoldDB" id="A0A433JHD4"/>
<keyword evidence="5" id="KW-0574">Periplasm</keyword>
<accession>A0A433JHD4</accession>
<dbReference type="Pfam" id="PF01323">
    <property type="entry name" value="DSBA"/>
    <property type="match status" value="1"/>
</dbReference>
<dbReference type="InterPro" id="IPR036249">
    <property type="entry name" value="Thioredoxin-like_sf"/>
</dbReference>
<organism evidence="9 10">
    <name type="scientific">Legionella septentrionalis</name>
    <dbReference type="NCBI Taxonomy" id="2498109"/>
    <lineage>
        <taxon>Bacteria</taxon>
        <taxon>Pseudomonadati</taxon>
        <taxon>Pseudomonadota</taxon>
        <taxon>Gammaproteobacteria</taxon>
        <taxon>Legionellales</taxon>
        <taxon>Legionellaceae</taxon>
        <taxon>Legionella</taxon>
    </lineage>
</organism>
<feature type="disulfide bond" description="Redox-active" evidence="6">
    <location>
        <begin position="55"/>
        <end position="58"/>
    </location>
</feature>
<dbReference type="PIRSF" id="PIRSF001488">
    <property type="entry name" value="Tdi_protein"/>
    <property type="match status" value="1"/>
</dbReference>
<feature type="chain" id="PRO_5019314127" description="Thiol:disulfide interchange protein" evidence="7">
    <location>
        <begin position="21"/>
        <end position="212"/>
    </location>
</feature>
<evidence type="ECO:0000313" key="10">
    <source>
        <dbReference type="Proteomes" id="UP000288012"/>
    </source>
</evidence>
<comment type="subcellular location">
    <subcellularLocation>
        <location evidence="5">Periplasm</location>
    </subcellularLocation>
</comment>
<reference evidence="9 10" key="1">
    <citation type="submission" date="2018-12" db="EMBL/GenBank/DDBJ databases">
        <title>Legionella sp,whole genome shotgun sequence.</title>
        <authorList>
            <person name="Wu H."/>
        </authorList>
    </citation>
    <scope>NUCLEOTIDE SEQUENCE [LARGE SCALE GENOMIC DNA]</scope>
    <source>
        <strain evidence="10">km714</strain>
    </source>
</reference>
<dbReference type="PROSITE" id="PS00194">
    <property type="entry name" value="THIOREDOXIN_1"/>
    <property type="match status" value="1"/>
</dbReference>
<keyword evidence="2 7" id="KW-0732">Signal</keyword>
<evidence type="ECO:0000256" key="1">
    <source>
        <dbReference type="ARBA" id="ARBA00005791"/>
    </source>
</evidence>
<dbReference type="EMBL" id="RZGR01000033">
    <property type="protein sequence ID" value="RUQ81734.1"/>
    <property type="molecule type" value="Genomic_DNA"/>
</dbReference>
<dbReference type="Proteomes" id="UP000288012">
    <property type="component" value="Unassembled WGS sequence"/>
</dbReference>
<comment type="similarity">
    <text evidence="1">Belongs to the thioredoxin family. DsbA subfamily.</text>
</comment>
<proteinExistence type="inferred from homology"/>
<gene>
    <name evidence="9" type="ORF">EKM59_09735</name>
</gene>
<keyword evidence="3 5" id="KW-1015">Disulfide bond</keyword>
<keyword evidence="4" id="KW-0676">Redox-active center</keyword>
<protein>
    <recommendedName>
        <fullName evidence="5">Thiol:disulfide interchange protein</fullName>
    </recommendedName>
</protein>
<keyword evidence="10" id="KW-1185">Reference proteome</keyword>
<feature type="signal peptide" evidence="7">
    <location>
        <begin position="1"/>
        <end position="20"/>
    </location>
</feature>
<dbReference type="RefSeq" id="WP_127111460.1">
    <property type="nucleotide sequence ID" value="NZ_RZGR01000033.1"/>
</dbReference>
<dbReference type="Gene3D" id="3.40.30.10">
    <property type="entry name" value="Glutaredoxin"/>
    <property type="match status" value="1"/>
</dbReference>
<evidence type="ECO:0000313" key="9">
    <source>
        <dbReference type="EMBL" id="RUQ81734.1"/>
    </source>
</evidence>
<dbReference type="PANTHER" id="PTHR35891:SF3">
    <property type="entry name" value="THIOL:DISULFIDE INTERCHANGE PROTEIN DSBL"/>
    <property type="match status" value="1"/>
</dbReference>
<dbReference type="CDD" id="cd03019">
    <property type="entry name" value="DsbA_DsbA"/>
    <property type="match status" value="1"/>
</dbReference>
<dbReference type="GO" id="GO:0016491">
    <property type="term" value="F:oxidoreductase activity"/>
    <property type="evidence" value="ECO:0007669"/>
    <property type="project" value="InterPro"/>
</dbReference>
<feature type="domain" description="DSBA-like thioredoxin" evidence="8">
    <location>
        <begin position="47"/>
        <end position="180"/>
    </location>
</feature>
<dbReference type="GO" id="GO:0042597">
    <property type="term" value="C:periplasmic space"/>
    <property type="evidence" value="ECO:0007669"/>
    <property type="project" value="UniProtKB-SubCell"/>
</dbReference>
<name>A0A433JHD4_9GAMM</name>
<dbReference type="SUPFAM" id="SSF52833">
    <property type="entry name" value="Thioredoxin-like"/>
    <property type="match status" value="1"/>
</dbReference>
<evidence type="ECO:0000256" key="6">
    <source>
        <dbReference type="PIRSR" id="PIRSR001488-1"/>
    </source>
</evidence>
<sequence length="212" mass="24138">MFKYFIAFILIILMPVSALAEPFTEGTDYTVIASNSTTQNPTKAVPVTEFFSYGCPWCYRLEAPLMKWVEQQGNKISYHKVPVIFNKNWEYYAKAYYTAEALGMGNQLTPVLFKAILKDKLPLSSNQAMVDFFTSQGMDAEIIRSAFYHSPNIDMEISNSKKMMGLYQINAVPAVLVNNQYKTDLQLAKTEERFFAILDFLVDKAKQNKPSA</sequence>
<dbReference type="InterPro" id="IPR017937">
    <property type="entry name" value="Thioredoxin_CS"/>
</dbReference>
<dbReference type="PANTHER" id="PTHR35891">
    <property type="entry name" value="THIOL:DISULFIDE INTERCHANGE PROTEIN DSBA"/>
    <property type="match status" value="1"/>
</dbReference>
<dbReference type="InterPro" id="IPR050824">
    <property type="entry name" value="Thiol_disulfide_DsbA"/>
</dbReference>